<dbReference type="AlphaFoldDB" id="A0A3N4Z731"/>
<evidence type="ECO:0000256" key="10">
    <source>
        <dbReference type="ARBA" id="ARBA00023049"/>
    </source>
</evidence>
<feature type="transmembrane region" description="Helical" evidence="12">
    <location>
        <begin position="203"/>
        <end position="220"/>
    </location>
</feature>
<comment type="caution">
    <text evidence="14">The sequence shown here is derived from an EMBL/GenBank/DDBJ whole genome shotgun (WGS) entry which is preliminary data.</text>
</comment>
<keyword evidence="15" id="KW-1185">Reference proteome</keyword>
<keyword evidence="5 12" id="KW-0812">Transmembrane</keyword>
<evidence type="ECO:0000256" key="6">
    <source>
        <dbReference type="ARBA" id="ARBA00022723"/>
    </source>
</evidence>
<feature type="transmembrane region" description="Helical" evidence="12">
    <location>
        <begin position="169"/>
        <end position="191"/>
    </location>
</feature>
<keyword evidence="7" id="KW-0378">Hydrolase</keyword>
<evidence type="ECO:0000256" key="4">
    <source>
        <dbReference type="ARBA" id="ARBA00022670"/>
    </source>
</evidence>
<gene>
    <name evidence="14" type="ORF">EDD32_2646</name>
</gene>
<feature type="transmembrane region" description="Helical" evidence="12">
    <location>
        <begin position="95"/>
        <end position="116"/>
    </location>
</feature>
<dbReference type="EMBL" id="RKRA01000001">
    <property type="protein sequence ID" value="RPF28133.1"/>
    <property type="molecule type" value="Genomic_DNA"/>
</dbReference>
<name>A0A3N4Z731_9MICO</name>
<keyword evidence="9 12" id="KW-1133">Transmembrane helix</keyword>
<dbReference type="GO" id="GO:0016020">
    <property type="term" value="C:membrane"/>
    <property type="evidence" value="ECO:0007669"/>
    <property type="project" value="UniProtKB-SubCell"/>
</dbReference>
<dbReference type="GO" id="GO:0046872">
    <property type="term" value="F:metal ion binding"/>
    <property type="evidence" value="ECO:0007669"/>
    <property type="project" value="UniProtKB-KW"/>
</dbReference>
<feature type="transmembrane region" description="Helical" evidence="12">
    <location>
        <begin position="36"/>
        <end position="56"/>
    </location>
</feature>
<dbReference type="PANTHER" id="PTHR39188:SF3">
    <property type="entry name" value="STAGE IV SPORULATION PROTEIN FB"/>
    <property type="match status" value="1"/>
</dbReference>
<evidence type="ECO:0000313" key="14">
    <source>
        <dbReference type="EMBL" id="RPF28133.1"/>
    </source>
</evidence>
<protein>
    <submittedName>
        <fullName evidence="14">Zn-dependent protease</fullName>
    </submittedName>
</protein>
<comment type="similarity">
    <text evidence="3">Belongs to the peptidase M50B family.</text>
</comment>
<evidence type="ECO:0000256" key="11">
    <source>
        <dbReference type="ARBA" id="ARBA00023136"/>
    </source>
</evidence>
<feature type="transmembrane region" description="Helical" evidence="12">
    <location>
        <begin position="6"/>
        <end position="24"/>
    </location>
</feature>
<evidence type="ECO:0000256" key="2">
    <source>
        <dbReference type="ARBA" id="ARBA00004141"/>
    </source>
</evidence>
<organism evidence="14 15">
    <name type="scientific">Georgenia muralis</name>
    <dbReference type="NCBI Taxonomy" id="154117"/>
    <lineage>
        <taxon>Bacteria</taxon>
        <taxon>Bacillati</taxon>
        <taxon>Actinomycetota</taxon>
        <taxon>Actinomycetes</taxon>
        <taxon>Micrococcales</taxon>
        <taxon>Bogoriellaceae</taxon>
        <taxon>Georgenia</taxon>
    </lineage>
</organism>
<feature type="transmembrane region" description="Helical" evidence="12">
    <location>
        <begin position="128"/>
        <end position="149"/>
    </location>
</feature>
<evidence type="ECO:0000256" key="7">
    <source>
        <dbReference type="ARBA" id="ARBA00022801"/>
    </source>
</evidence>
<keyword evidence="11 12" id="KW-0472">Membrane</keyword>
<dbReference type="GO" id="GO:0008237">
    <property type="term" value="F:metallopeptidase activity"/>
    <property type="evidence" value="ECO:0007669"/>
    <property type="project" value="UniProtKB-KW"/>
</dbReference>
<evidence type="ECO:0000259" key="13">
    <source>
        <dbReference type="Pfam" id="PF02163"/>
    </source>
</evidence>
<proteinExistence type="inferred from homology"/>
<comment type="subcellular location">
    <subcellularLocation>
        <location evidence="2">Membrane</location>
        <topology evidence="2">Multi-pass membrane protein</topology>
    </subcellularLocation>
</comment>
<evidence type="ECO:0000256" key="1">
    <source>
        <dbReference type="ARBA" id="ARBA00001947"/>
    </source>
</evidence>
<evidence type="ECO:0000256" key="8">
    <source>
        <dbReference type="ARBA" id="ARBA00022833"/>
    </source>
</evidence>
<dbReference type="Pfam" id="PF02163">
    <property type="entry name" value="Peptidase_M50"/>
    <property type="match status" value="2"/>
</dbReference>
<feature type="domain" description="Peptidase M50" evidence="13">
    <location>
        <begin position="130"/>
        <end position="175"/>
    </location>
</feature>
<evidence type="ECO:0000313" key="15">
    <source>
        <dbReference type="Proteomes" id="UP000280726"/>
    </source>
</evidence>
<sequence>MAGVPVVLSPSWLLVAGLILLIYFPFVQRVLGGADAVTIALTTLGFVVVLFVSVLLHELAHGMTAARYGSPAREYVVTFWGGHTAFDRDLSSPGASAVVSAAGPAANLVLAAAAWAATRADLPTPLWIVLWGATITNALVAGFNLLPGLPLDGGRVLEALVWKVTGRRYPGTVAAAWGGRVVAGGLAVWALGVPLLQGRSPDLTTIIWVALLASVLWSGASQALASAKVHRAAEGLDLRPLARPVLLVPAGTAVAELDVRAPETREADGPTVVLMRGEVPVAVVDVEALAAIPPQHRASTPLDAVARTLYREMVVGHVTGPEAVAAVARAQRHTSEVLLTQDRQVLGMVRVADVARALGRPA</sequence>
<keyword evidence="4 14" id="KW-0645">Protease</keyword>
<keyword evidence="6" id="KW-0479">Metal-binding</keyword>
<evidence type="ECO:0000256" key="9">
    <source>
        <dbReference type="ARBA" id="ARBA00022989"/>
    </source>
</evidence>
<accession>A0A3N4Z731</accession>
<dbReference type="InterPro" id="IPR008915">
    <property type="entry name" value="Peptidase_M50"/>
</dbReference>
<comment type="cofactor">
    <cofactor evidence="1">
        <name>Zn(2+)</name>
        <dbReference type="ChEBI" id="CHEBI:29105"/>
    </cofactor>
</comment>
<keyword evidence="10" id="KW-0482">Metalloprotease</keyword>
<feature type="domain" description="Peptidase M50" evidence="13">
    <location>
        <begin position="46"/>
        <end position="117"/>
    </location>
</feature>
<dbReference type="PANTHER" id="PTHR39188">
    <property type="entry name" value="MEMBRANE-ASSOCIATED ZINC METALLOPROTEASE M50B"/>
    <property type="match status" value="1"/>
</dbReference>
<dbReference type="Proteomes" id="UP000280726">
    <property type="component" value="Unassembled WGS sequence"/>
</dbReference>
<evidence type="ECO:0000256" key="3">
    <source>
        <dbReference type="ARBA" id="ARBA00007931"/>
    </source>
</evidence>
<evidence type="ECO:0000256" key="12">
    <source>
        <dbReference type="SAM" id="Phobius"/>
    </source>
</evidence>
<evidence type="ECO:0000256" key="5">
    <source>
        <dbReference type="ARBA" id="ARBA00022692"/>
    </source>
</evidence>
<reference evidence="14 15" key="1">
    <citation type="submission" date="2018-11" db="EMBL/GenBank/DDBJ databases">
        <title>Sequencing the genomes of 1000 actinobacteria strains.</title>
        <authorList>
            <person name="Klenk H.-P."/>
        </authorList>
    </citation>
    <scope>NUCLEOTIDE SEQUENCE [LARGE SCALE GENOMIC DNA]</scope>
    <source>
        <strain evidence="14 15">DSM 14418</strain>
    </source>
</reference>
<keyword evidence="8" id="KW-0862">Zinc</keyword>
<dbReference type="GO" id="GO:0006508">
    <property type="term" value="P:proteolysis"/>
    <property type="evidence" value="ECO:0007669"/>
    <property type="project" value="UniProtKB-KW"/>
</dbReference>